<evidence type="ECO:0000256" key="2">
    <source>
        <dbReference type="ARBA" id="ARBA00022746"/>
    </source>
</evidence>
<evidence type="ECO:0000259" key="4">
    <source>
        <dbReference type="Pfam" id="PF01593"/>
    </source>
</evidence>
<dbReference type="EC" id="1.14.99.-" evidence="5"/>
<dbReference type="NCBIfam" id="TIGR02734">
    <property type="entry name" value="crtI_fam"/>
    <property type="match status" value="1"/>
</dbReference>
<dbReference type="PANTHER" id="PTHR43734">
    <property type="entry name" value="PHYTOENE DESATURASE"/>
    <property type="match status" value="1"/>
</dbReference>
<dbReference type="PANTHER" id="PTHR43734:SF1">
    <property type="entry name" value="PHYTOENE DESATURASE"/>
    <property type="match status" value="1"/>
</dbReference>
<dbReference type="InterPro" id="IPR036188">
    <property type="entry name" value="FAD/NAD-bd_sf"/>
</dbReference>
<dbReference type="GO" id="GO:0016117">
    <property type="term" value="P:carotenoid biosynthetic process"/>
    <property type="evidence" value="ECO:0007669"/>
    <property type="project" value="UniProtKB-KW"/>
</dbReference>
<dbReference type="InterPro" id="IPR002937">
    <property type="entry name" value="Amino_oxidase"/>
</dbReference>
<dbReference type="PRINTS" id="PR00419">
    <property type="entry name" value="ADXRDTASE"/>
</dbReference>
<feature type="domain" description="Amine oxidase" evidence="4">
    <location>
        <begin position="14"/>
        <end position="480"/>
    </location>
</feature>
<reference evidence="5" key="1">
    <citation type="journal article" date="2005" name="Environ. Microbiol.">
        <title>Genetic and functional properties of uncultivated thermophilic crenarchaeotes from a subsurface gold mine as revealed by analysis of genome fragments.</title>
        <authorList>
            <person name="Nunoura T."/>
            <person name="Hirayama H."/>
            <person name="Takami H."/>
            <person name="Oida H."/>
            <person name="Nishi S."/>
            <person name="Shimamura S."/>
            <person name="Suzuki Y."/>
            <person name="Inagaki F."/>
            <person name="Takai K."/>
            <person name="Nealson K.H."/>
            <person name="Horikoshi K."/>
        </authorList>
    </citation>
    <scope>NUCLEOTIDE SEQUENCE</scope>
</reference>
<evidence type="ECO:0000313" key="5">
    <source>
        <dbReference type="EMBL" id="BAJ49371.1"/>
    </source>
</evidence>
<dbReference type="EMBL" id="AP011892">
    <property type="protein sequence ID" value="BAJ49371.1"/>
    <property type="molecule type" value="Genomic_DNA"/>
</dbReference>
<keyword evidence="2" id="KW-0125">Carotenoid biosynthesis</keyword>
<comment type="pathway">
    <text evidence="1">Carotenoid biosynthesis.</text>
</comment>
<evidence type="ECO:0000256" key="1">
    <source>
        <dbReference type="ARBA" id="ARBA00004829"/>
    </source>
</evidence>
<dbReference type="SUPFAM" id="SSF51905">
    <property type="entry name" value="FAD/NAD(P)-binding domain"/>
    <property type="match status" value="1"/>
</dbReference>
<organism evidence="5">
    <name type="scientific">Caldiarchaeum subterraneum</name>
    <dbReference type="NCBI Taxonomy" id="311458"/>
    <lineage>
        <taxon>Archaea</taxon>
        <taxon>Nitrososphaerota</taxon>
        <taxon>Candidatus Caldarchaeales</taxon>
        <taxon>Candidatus Caldarchaeaceae</taxon>
        <taxon>Candidatus Caldarchaeum</taxon>
    </lineage>
</organism>
<gene>
    <name evidence="5" type="ORF">HGMM_F31D11C03</name>
</gene>
<protein>
    <submittedName>
        <fullName evidence="5">Phytoene dehydrogenase</fullName>
        <ecNumber evidence="5">1.14.99.-</ecNumber>
    </submittedName>
</protein>
<accession>E6NAL5</accession>
<keyword evidence="3 5" id="KW-0560">Oxidoreductase</keyword>
<dbReference type="Gene3D" id="3.50.50.60">
    <property type="entry name" value="FAD/NAD(P)-binding domain"/>
    <property type="match status" value="2"/>
</dbReference>
<dbReference type="GO" id="GO:0016491">
    <property type="term" value="F:oxidoreductase activity"/>
    <property type="evidence" value="ECO:0007669"/>
    <property type="project" value="UniProtKB-KW"/>
</dbReference>
<proteinExistence type="predicted"/>
<reference evidence="5" key="2">
    <citation type="journal article" date="2011" name="Nucleic Acids Res.">
        <title>Insights into the evolution of Archaea and eukaryotic protein modifier systems revealed by the genome of a novel archaeal group.</title>
        <authorList>
            <person name="Nunoura T."/>
            <person name="Takaki Y."/>
            <person name="Kakuta J."/>
            <person name="Nishi S."/>
            <person name="Sugahara J."/>
            <person name="Kazama H."/>
            <person name="Chee G."/>
            <person name="Hattori M."/>
            <person name="Kanai A."/>
            <person name="Atomi H."/>
            <person name="Takai K."/>
            <person name="Takami H."/>
        </authorList>
    </citation>
    <scope>NUCLEOTIDE SEQUENCE</scope>
</reference>
<dbReference type="AlphaFoldDB" id="E6NAL5"/>
<dbReference type="InterPro" id="IPR014105">
    <property type="entry name" value="Carotenoid/retinoid_OxRdtase"/>
</dbReference>
<evidence type="ECO:0000256" key="3">
    <source>
        <dbReference type="ARBA" id="ARBA00023002"/>
    </source>
</evidence>
<dbReference type="Pfam" id="PF01593">
    <property type="entry name" value="Amino_oxidase"/>
    <property type="match status" value="1"/>
</dbReference>
<name>E6NAL5_CALS0</name>
<sequence length="492" mass="56228">MRRLRIVVVGAGVGGLAAAALLAREGHEVTVAEKNNNVGGRAGVLSRDGFTFDMGPTWYLMPEIFDRFYSHFGKKTSDFYNLLKLDPGYRVFFDDGVKVDISAELEENIRLFDGLEPNGGEKLRRFLAKCEELYNSISKTLYLDLDSPFSFLNPEILSQGIKINIFESVESYVKKWFQSDKARKLLLYSIGFIGTPPSKAPAFYAILNYVKLVQGVYMPEHGIRQVVDTLYGLAKQENVEFLLGHEVSKIEVTNSKAERVYLNDSSMKVDAVVVNADYAFFETRVLEPRYRTYDVDYWSKRMFTPSALIAYLGLDKKVENIIPHNVFLEKDWGENFYQIFDPRYAKWPEYASYYVHVPSMIDKTAAPPGGEAVFILIPVANGIEDDDKKRETLFNNVLRDLEQKTGENIHENIVFKQLFSIRDFSARYHAYRGSALGLAHTLGQTAFWRPVHRSKKVKNLYYTGQYTHPGIGVPMVLISAEIIRNKLRKELM</sequence>